<sequence length="118" mass="13544">MLLPNKALLQNCDQVEISTILQSNGPTVRAMALMDQLELKKLRPYSGGFGRFGYCSSFENHCISIRRGGICVDFLPFGSPATQFQTHHYRFLQYAFFRHARFHLLIWVKAAVLLPYFA</sequence>
<dbReference type="EMBL" id="CM018031">
    <property type="protein sequence ID" value="KAA8549381.1"/>
    <property type="molecule type" value="Genomic_DNA"/>
</dbReference>
<gene>
    <name evidence="1" type="ORF">F0562_001065</name>
</gene>
<evidence type="ECO:0000313" key="2">
    <source>
        <dbReference type="Proteomes" id="UP000325577"/>
    </source>
</evidence>
<proteinExistence type="predicted"/>
<organism evidence="1 2">
    <name type="scientific">Nyssa sinensis</name>
    <dbReference type="NCBI Taxonomy" id="561372"/>
    <lineage>
        <taxon>Eukaryota</taxon>
        <taxon>Viridiplantae</taxon>
        <taxon>Streptophyta</taxon>
        <taxon>Embryophyta</taxon>
        <taxon>Tracheophyta</taxon>
        <taxon>Spermatophyta</taxon>
        <taxon>Magnoliopsida</taxon>
        <taxon>eudicotyledons</taxon>
        <taxon>Gunneridae</taxon>
        <taxon>Pentapetalae</taxon>
        <taxon>asterids</taxon>
        <taxon>Cornales</taxon>
        <taxon>Nyssaceae</taxon>
        <taxon>Nyssa</taxon>
    </lineage>
</organism>
<dbReference type="AlphaFoldDB" id="A0A5J5C6X7"/>
<reference evidence="1 2" key="1">
    <citation type="submission" date="2019-09" db="EMBL/GenBank/DDBJ databases">
        <title>A chromosome-level genome assembly of the Chinese tupelo Nyssa sinensis.</title>
        <authorList>
            <person name="Yang X."/>
            <person name="Kang M."/>
            <person name="Yang Y."/>
            <person name="Xiong H."/>
            <person name="Wang M."/>
            <person name="Zhang Z."/>
            <person name="Wang Z."/>
            <person name="Wu H."/>
            <person name="Ma T."/>
            <person name="Liu J."/>
            <person name="Xi Z."/>
        </authorList>
    </citation>
    <scope>NUCLEOTIDE SEQUENCE [LARGE SCALE GENOMIC DNA]</scope>
    <source>
        <strain evidence="1">J267</strain>
        <tissue evidence="1">Leaf</tissue>
    </source>
</reference>
<accession>A0A5J5C6X7</accession>
<protein>
    <submittedName>
        <fullName evidence="1">Uncharacterized protein</fullName>
    </submittedName>
</protein>
<name>A0A5J5C6X7_9ASTE</name>
<evidence type="ECO:0000313" key="1">
    <source>
        <dbReference type="EMBL" id="KAA8549381.1"/>
    </source>
</evidence>
<dbReference type="Proteomes" id="UP000325577">
    <property type="component" value="Linkage Group LG0"/>
</dbReference>
<keyword evidence="2" id="KW-1185">Reference proteome</keyword>